<dbReference type="EMBL" id="CP002691">
    <property type="protein sequence ID" value="AEE49999.1"/>
    <property type="molecule type" value="Genomic_DNA"/>
</dbReference>
<dbReference type="STRING" id="760192.Halhy_2114"/>
<sequence>MKDLLELSLIVTKTKLRAVELVGASSSNKSSSKLQQFYDLLLEGRFKDDDEAAHYFYAKDKNDPGYQKLRKTLKDRLVNSLFIIDLKAATYTDRQKAYYECYKEWAAAKILFGKNARTVATGLCKKILKIARKYEFTELVVDICHALRLYYGTIEGDIKKFHQYNEEFNLASQLWMEENRAEELYIILIINFINSKSTKTDFQEMAKASYLQLSSALDRYDSYQLHLYGNLIQVAIYTSVNEYMQTINVCDRAIAFFEKKEFIANISLHIFHYEKLICYFQLRQFDQAIQTANVCLKYLEEGTFNWFKLYELYFLVYMHNSEFAQAEKVIGTILSHPQFMSLPENIQESWRIFEAYVHFVESMGLLPRGKDESYKNGSFRLAKFFNETRTFSKDKQGMNIPILIVELLFAIAKKKRDDAFLDRLEAIDKYRMRYLREAQLKRTNIFLKMLLLFPKNGFKRESIIAKTEHYLAALHELPIEVANQAHEIEIIPYEKLWQMLLNATEVSTSRA</sequence>
<proteinExistence type="predicted"/>
<dbReference type="Proteomes" id="UP000008461">
    <property type="component" value="Chromosome"/>
</dbReference>
<name>F4KQL0_HALH1</name>
<reference key="2">
    <citation type="submission" date="2011-04" db="EMBL/GenBank/DDBJ databases">
        <title>Complete sequence of chromosome of Haliscomenobacter hydrossis DSM 1100.</title>
        <authorList>
            <consortium name="US DOE Joint Genome Institute (JGI-PGF)"/>
            <person name="Lucas S."/>
            <person name="Han J."/>
            <person name="Lapidus A."/>
            <person name="Bruce D."/>
            <person name="Goodwin L."/>
            <person name="Pitluck S."/>
            <person name="Peters L."/>
            <person name="Kyrpides N."/>
            <person name="Mavromatis K."/>
            <person name="Ivanova N."/>
            <person name="Ovchinnikova G."/>
            <person name="Pagani I."/>
            <person name="Daligault H."/>
            <person name="Detter J.C."/>
            <person name="Han C."/>
            <person name="Land M."/>
            <person name="Hauser L."/>
            <person name="Markowitz V."/>
            <person name="Cheng J.-F."/>
            <person name="Hugenholtz P."/>
            <person name="Woyke T."/>
            <person name="Wu D."/>
            <person name="Verbarg S."/>
            <person name="Frueling A."/>
            <person name="Brambilla E."/>
            <person name="Klenk H.-P."/>
            <person name="Eisen J.A."/>
        </authorList>
    </citation>
    <scope>NUCLEOTIDE SEQUENCE</scope>
    <source>
        <strain>DSM 1100</strain>
    </source>
</reference>
<dbReference type="KEGG" id="hhy:Halhy_2114"/>
<evidence type="ECO:0000313" key="1">
    <source>
        <dbReference type="EMBL" id="AEE49999.1"/>
    </source>
</evidence>
<dbReference type="eggNOG" id="COG0457">
    <property type="taxonomic scope" value="Bacteria"/>
</dbReference>
<accession>F4KQL0</accession>
<reference evidence="1 2" key="1">
    <citation type="journal article" date="2011" name="Stand. Genomic Sci.">
        <title>Complete genome sequence of Haliscomenobacter hydrossis type strain (O).</title>
        <authorList>
            <consortium name="US DOE Joint Genome Institute (JGI-PGF)"/>
            <person name="Daligault H."/>
            <person name="Lapidus A."/>
            <person name="Zeytun A."/>
            <person name="Nolan M."/>
            <person name="Lucas S."/>
            <person name="Del Rio T.G."/>
            <person name="Tice H."/>
            <person name="Cheng J.F."/>
            <person name="Tapia R."/>
            <person name="Han C."/>
            <person name="Goodwin L."/>
            <person name="Pitluck S."/>
            <person name="Liolios K."/>
            <person name="Pagani I."/>
            <person name="Ivanova N."/>
            <person name="Huntemann M."/>
            <person name="Mavromatis K."/>
            <person name="Mikhailova N."/>
            <person name="Pati A."/>
            <person name="Chen A."/>
            <person name="Palaniappan K."/>
            <person name="Land M."/>
            <person name="Hauser L."/>
            <person name="Brambilla E.M."/>
            <person name="Rohde M."/>
            <person name="Verbarg S."/>
            <person name="Goker M."/>
            <person name="Bristow J."/>
            <person name="Eisen J.A."/>
            <person name="Markowitz V."/>
            <person name="Hugenholtz P."/>
            <person name="Kyrpides N.C."/>
            <person name="Klenk H.P."/>
            <person name="Woyke T."/>
        </authorList>
    </citation>
    <scope>NUCLEOTIDE SEQUENCE [LARGE SCALE GENOMIC DNA]</scope>
    <source>
        <strain evidence="2">ATCC 27775 / DSM 1100 / LMG 10767 / O</strain>
    </source>
</reference>
<dbReference type="HOGENOM" id="CLU_539427_0_0_10"/>
<dbReference type="OrthoDB" id="1490648at2"/>
<protein>
    <submittedName>
        <fullName evidence="1">Uncharacterized protein</fullName>
    </submittedName>
</protein>
<dbReference type="RefSeq" id="WP_013764552.1">
    <property type="nucleotide sequence ID" value="NC_015510.1"/>
</dbReference>
<keyword evidence="2" id="KW-1185">Reference proteome</keyword>
<evidence type="ECO:0000313" key="2">
    <source>
        <dbReference type="Proteomes" id="UP000008461"/>
    </source>
</evidence>
<dbReference type="AlphaFoldDB" id="F4KQL0"/>
<organism evidence="1 2">
    <name type="scientific">Haliscomenobacter hydrossis (strain ATCC 27775 / DSM 1100 / LMG 10767 / O)</name>
    <dbReference type="NCBI Taxonomy" id="760192"/>
    <lineage>
        <taxon>Bacteria</taxon>
        <taxon>Pseudomonadati</taxon>
        <taxon>Bacteroidota</taxon>
        <taxon>Saprospiria</taxon>
        <taxon>Saprospirales</taxon>
        <taxon>Haliscomenobacteraceae</taxon>
        <taxon>Haliscomenobacter</taxon>
    </lineage>
</organism>
<gene>
    <name evidence="1" type="ordered locus">Halhy_2114</name>
</gene>